<keyword evidence="1" id="KW-0862">Zinc</keyword>
<dbReference type="Proteomes" id="UP000663877">
    <property type="component" value="Unassembled WGS sequence"/>
</dbReference>
<dbReference type="GO" id="GO:0008270">
    <property type="term" value="F:zinc ion binding"/>
    <property type="evidence" value="ECO:0007669"/>
    <property type="project" value="UniProtKB-KW"/>
</dbReference>
<reference evidence="3" key="1">
    <citation type="submission" date="2021-02" db="EMBL/GenBank/DDBJ databases">
        <authorList>
            <person name="Nowell W R."/>
        </authorList>
    </citation>
    <scope>NUCLEOTIDE SEQUENCE</scope>
</reference>
<protein>
    <recommendedName>
        <fullName evidence="2">UBP-type domain-containing protein</fullName>
    </recommendedName>
</protein>
<keyword evidence="5" id="KW-1185">Reference proteome</keyword>
<name>A0A813SQ43_9BILA</name>
<sequence length="128" mass="14386">MSTNPTTVDQINDEKLIGPFAIVPKTDCKHLADRNYTLPQSAHRVNGRQPPCTDCGATQENWVCLEENCQHIGCSRYQEKHMLTHHQNTGHNICLSLSDHSFFCYACEAYIDSPKLAQVNQQLIAASK</sequence>
<dbReference type="Proteomes" id="UP000663832">
    <property type="component" value="Unassembled WGS sequence"/>
</dbReference>
<evidence type="ECO:0000313" key="3">
    <source>
        <dbReference type="EMBL" id="CAF0803079.1"/>
    </source>
</evidence>
<dbReference type="OrthoDB" id="424012at2759"/>
<dbReference type="PANTHER" id="PTHR47665:SF1">
    <property type="entry name" value="HISTONE DEACETYLASE-LIKE PROTEIN"/>
    <property type="match status" value="1"/>
</dbReference>
<dbReference type="Gene3D" id="3.30.40.10">
    <property type="entry name" value="Zinc/RING finger domain, C3HC4 (zinc finger)"/>
    <property type="match status" value="1"/>
</dbReference>
<evidence type="ECO:0000313" key="4">
    <source>
        <dbReference type="EMBL" id="CAF0814486.1"/>
    </source>
</evidence>
<dbReference type="PANTHER" id="PTHR47665">
    <property type="entry name" value="HISTONE DEACETYLASE-LIKE PROTEIN"/>
    <property type="match status" value="1"/>
</dbReference>
<dbReference type="InterPro" id="IPR013083">
    <property type="entry name" value="Znf_RING/FYVE/PHD"/>
</dbReference>
<dbReference type="EMBL" id="CAJNOM010000016">
    <property type="protein sequence ID" value="CAF0803079.1"/>
    <property type="molecule type" value="Genomic_DNA"/>
</dbReference>
<gene>
    <name evidence="4" type="ORF">BJG266_LOCUS5915</name>
    <name evidence="3" type="ORF">QVE165_LOCUS4325</name>
</gene>
<keyword evidence="1" id="KW-0863">Zinc-finger</keyword>
<dbReference type="PROSITE" id="PS50271">
    <property type="entry name" value="ZF_UBP"/>
    <property type="match status" value="1"/>
</dbReference>
<dbReference type="AlphaFoldDB" id="A0A813SQ43"/>
<proteinExistence type="predicted"/>
<dbReference type="EMBL" id="CAJNOI010000016">
    <property type="protein sequence ID" value="CAF0814486.1"/>
    <property type="molecule type" value="Genomic_DNA"/>
</dbReference>
<organism evidence="3 5">
    <name type="scientific">Adineta steineri</name>
    <dbReference type="NCBI Taxonomy" id="433720"/>
    <lineage>
        <taxon>Eukaryota</taxon>
        <taxon>Metazoa</taxon>
        <taxon>Spiralia</taxon>
        <taxon>Gnathifera</taxon>
        <taxon>Rotifera</taxon>
        <taxon>Eurotatoria</taxon>
        <taxon>Bdelloidea</taxon>
        <taxon>Adinetida</taxon>
        <taxon>Adinetidae</taxon>
        <taxon>Adineta</taxon>
    </lineage>
</organism>
<keyword evidence="1" id="KW-0479">Metal-binding</keyword>
<evidence type="ECO:0000313" key="5">
    <source>
        <dbReference type="Proteomes" id="UP000663832"/>
    </source>
</evidence>
<dbReference type="Pfam" id="PF02148">
    <property type="entry name" value="zf-UBP"/>
    <property type="match status" value="1"/>
</dbReference>
<dbReference type="SUPFAM" id="SSF57850">
    <property type="entry name" value="RING/U-box"/>
    <property type="match status" value="1"/>
</dbReference>
<dbReference type="InterPro" id="IPR001607">
    <property type="entry name" value="Znf_UBP"/>
</dbReference>
<evidence type="ECO:0000256" key="1">
    <source>
        <dbReference type="PROSITE-ProRule" id="PRU00502"/>
    </source>
</evidence>
<comment type="caution">
    <text evidence="3">The sequence shown here is derived from an EMBL/GenBank/DDBJ whole genome shotgun (WGS) entry which is preliminary data.</text>
</comment>
<feature type="domain" description="UBP-type" evidence="2">
    <location>
        <begin position="26"/>
        <end position="127"/>
    </location>
</feature>
<evidence type="ECO:0000259" key="2">
    <source>
        <dbReference type="PROSITE" id="PS50271"/>
    </source>
</evidence>
<dbReference type="SMART" id="SM00290">
    <property type="entry name" value="ZnF_UBP"/>
    <property type="match status" value="1"/>
</dbReference>
<accession>A0A813SQ43</accession>